<organism evidence="2 3">
    <name type="scientific">Liquorilactobacillus satsumensis DSM 16230 = JCM 12392</name>
    <dbReference type="NCBI Taxonomy" id="1423801"/>
    <lineage>
        <taxon>Bacteria</taxon>
        <taxon>Bacillati</taxon>
        <taxon>Bacillota</taxon>
        <taxon>Bacilli</taxon>
        <taxon>Lactobacillales</taxon>
        <taxon>Lactobacillaceae</taxon>
        <taxon>Liquorilactobacillus</taxon>
    </lineage>
</organism>
<dbReference type="AlphaFoldDB" id="A0A0R1V299"/>
<evidence type="ECO:0000256" key="1">
    <source>
        <dbReference type="SAM" id="MobiDB-lite"/>
    </source>
</evidence>
<name>A0A0R1V299_9LACO</name>
<dbReference type="Gene3D" id="3.30.1330.30">
    <property type="match status" value="1"/>
</dbReference>
<comment type="caution">
    <text evidence="2">The sequence shown here is derived from an EMBL/GenBank/DDBJ whole genome shotgun (WGS) entry which is preliminary data.</text>
</comment>
<dbReference type="EMBL" id="AZFQ01000053">
    <property type="protein sequence ID" value="KRL97074.1"/>
    <property type="molecule type" value="Genomic_DNA"/>
</dbReference>
<dbReference type="SUPFAM" id="SSF160515">
    <property type="entry name" value="YueI-like"/>
    <property type="match status" value="1"/>
</dbReference>
<sequence>MASNNELENRLDQGIYGTPQLKPDEQRHYLGTFRERVALTLDFEEVKNFDYLERVRKELMQHPEYQLLINGDVPASSFSALIRISRQTNTKFETVANSTSSAQTELAAVIASPDTALNIEYVDVAHK</sequence>
<dbReference type="InterPro" id="IPR012543">
    <property type="entry name" value="DUF1694"/>
</dbReference>
<accession>A0A0R1V299</accession>
<dbReference type="OrthoDB" id="95278at2"/>
<dbReference type="RefSeq" id="WP_056961391.1">
    <property type="nucleotide sequence ID" value="NZ_AZFQ01000053.1"/>
</dbReference>
<evidence type="ECO:0008006" key="4">
    <source>
        <dbReference type="Google" id="ProtNLM"/>
    </source>
</evidence>
<dbReference type="STRING" id="1423801.FD50_GL001621"/>
<dbReference type="PATRIC" id="fig|1423801.4.peg.1658"/>
<evidence type="ECO:0000313" key="3">
    <source>
        <dbReference type="Proteomes" id="UP000051166"/>
    </source>
</evidence>
<dbReference type="InterPro" id="IPR029064">
    <property type="entry name" value="Ribosomal_eL30-like_sf"/>
</dbReference>
<proteinExistence type="predicted"/>
<keyword evidence="3" id="KW-1185">Reference proteome</keyword>
<feature type="region of interest" description="Disordered" evidence="1">
    <location>
        <begin position="1"/>
        <end position="20"/>
    </location>
</feature>
<protein>
    <recommendedName>
        <fullName evidence="4">DUF1694 domain-containing protein</fullName>
    </recommendedName>
</protein>
<dbReference type="Pfam" id="PF07997">
    <property type="entry name" value="DUF1694"/>
    <property type="match status" value="1"/>
</dbReference>
<dbReference type="GeneID" id="98308878"/>
<evidence type="ECO:0000313" key="2">
    <source>
        <dbReference type="EMBL" id="KRL97074.1"/>
    </source>
</evidence>
<dbReference type="Proteomes" id="UP000051166">
    <property type="component" value="Unassembled WGS sequence"/>
</dbReference>
<gene>
    <name evidence="2" type="ORF">FD50_GL001621</name>
</gene>
<reference evidence="2 3" key="1">
    <citation type="journal article" date="2015" name="Genome Announc.">
        <title>Expanding the biotechnology potential of lactobacilli through comparative genomics of 213 strains and associated genera.</title>
        <authorList>
            <person name="Sun Z."/>
            <person name="Harris H.M."/>
            <person name="McCann A."/>
            <person name="Guo C."/>
            <person name="Argimon S."/>
            <person name="Zhang W."/>
            <person name="Yang X."/>
            <person name="Jeffery I.B."/>
            <person name="Cooney J.C."/>
            <person name="Kagawa T.F."/>
            <person name="Liu W."/>
            <person name="Song Y."/>
            <person name="Salvetti E."/>
            <person name="Wrobel A."/>
            <person name="Rasinkangas P."/>
            <person name="Parkhill J."/>
            <person name="Rea M.C."/>
            <person name="O'Sullivan O."/>
            <person name="Ritari J."/>
            <person name="Douillard F.P."/>
            <person name="Paul Ross R."/>
            <person name="Yang R."/>
            <person name="Briner A.E."/>
            <person name="Felis G.E."/>
            <person name="de Vos W.M."/>
            <person name="Barrangou R."/>
            <person name="Klaenhammer T.R."/>
            <person name="Caufield P.W."/>
            <person name="Cui Y."/>
            <person name="Zhang H."/>
            <person name="O'Toole P.W."/>
        </authorList>
    </citation>
    <scope>NUCLEOTIDE SEQUENCE [LARGE SCALE GENOMIC DNA]</scope>
    <source>
        <strain evidence="2 3">DSM 16230</strain>
    </source>
</reference>
<dbReference type="PIRSF" id="PIRSF034303">
    <property type="entry name" value="DUF1694"/>
    <property type="match status" value="1"/>
</dbReference>